<dbReference type="Proteomes" id="UP000278440">
    <property type="component" value="Unassembled WGS sequence"/>
</dbReference>
<evidence type="ECO:0000313" key="2">
    <source>
        <dbReference type="EMBL" id="RKT77237.1"/>
    </source>
</evidence>
<protein>
    <submittedName>
        <fullName evidence="2">Uncharacterized protein</fullName>
    </submittedName>
</protein>
<sequence>MFVSLAGAAQQSTGFSVGALITLLVVAAVVYPLQKRLRERLSRERRARYLEEDRLAAERRDRESGVDPDGDGRV</sequence>
<name>A0A495XSV4_9MICO</name>
<gene>
    <name evidence="2" type="ORF">DFJ68_0656</name>
</gene>
<accession>A0A495XSV4</accession>
<keyword evidence="1" id="KW-0812">Transmembrane</keyword>
<keyword evidence="1" id="KW-1133">Transmembrane helix</keyword>
<keyword evidence="1" id="KW-0472">Membrane</keyword>
<keyword evidence="3" id="KW-1185">Reference proteome</keyword>
<feature type="transmembrane region" description="Helical" evidence="1">
    <location>
        <begin position="12"/>
        <end position="33"/>
    </location>
</feature>
<reference evidence="2 3" key="1">
    <citation type="submission" date="2018-10" db="EMBL/GenBank/DDBJ databases">
        <title>Sequencing the genomes of 1000 actinobacteria strains.</title>
        <authorList>
            <person name="Klenk H.-P."/>
        </authorList>
    </citation>
    <scope>NUCLEOTIDE SEQUENCE [LARGE SCALE GENOMIC DNA]</scope>
    <source>
        <strain evidence="2 3">DSM 44267</strain>
    </source>
</reference>
<dbReference type="RefSeq" id="WP_121030985.1">
    <property type="nucleotide sequence ID" value="NZ_RBXT01000001.1"/>
</dbReference>
<evidence type="ECO:0000256" key="1">
    <source>
        <dbReference type="SAM" id="Phobius"/>
    </source>
</evidence>
<dbReference type="EMBL" id="RBXT01000001">
    <property type="protein sequence ID" value="RKT77237.1"/>
    <property type="molecule type" value="Genomic_DNA"/>
</dbReference>
<organism evidence="2 3">
    <name type="scientific">Terracoccus luteus</name>
    <dbReference type="NCBI Taxonomy" id="53356"/>
    <lineage>
        <taxon>Bacteria</taxon>
        <taxon>Bacillati</taxon>
        <taxon>Actinomycetota</taxon>
        <taxon>Actinomycetes</taxon>
        <taxon>Micrococcales</taxon>
        <taxon>Intrasporangiaceae</taxon>
        <taxon>Terracoccus</taxon>
    </lineage>
</organism>
<dbReference type="AlphaFoldDB" id="A0A495XSV4"/>
<comment type="caution">
    <text evidence="2">The sequence shown here is derived from an EMBL/GenBank/DDBJ whole genome shotgun (WGS) entry which is preliminary data.</text>
</comment>
<evidence type="ECO:0000313" key="3">
    <source>
        <dbReference type="Proteomes" id="UP000278440"/>
    </source>
</evidence>
<proteinExistence type="predicted"/>